<dbReference type="Proteomes" id="UP000663848">
    <property type="component" value="Unassembled WGS sequence"/>
</dbReference>
<reference evidence="1" key="1">
    <citation type="submission" date="2021-02" db="EMBL/GenBank/DDBJ databases">
        <authorList>
            <person name="Nowell W R."/>
        </authorList>
    </citation>
    <scope>NUCLEOTIDE SEQUENCE</scope>
</reference>
<dbReference type="EMBL" id="CAJOBR010046715">
    <property type="protein sequence ID" value="CAF5040444.1"/>
    <property type="molecule type" value="Genomic_DNA"/>
</dbReference>
<name>A0A822CCS2_9BILA</name>
<evidence type="ECO:0000313" key="1">
    <source>
        <dbReference type="EMBL" id="CAF5040444.1"/>
    </source>
</evidence>
<sequence length="106" mass="12161">MKKNVAPFTPTGDINDATFRLYESTNHDWWKPDYEPFAALPPQDYFSLPKSNPGSWFTAEQAQDCFQLLIKHDRAVNTMNMKLDNNETAWDTVSISEVDSENATNE</sequence>
<gene>
    <name evidence="1" type="ORF">QYT958_LOCUS41355</name>
</gene>
<proteinExistence type="predicted"/>
<dbReference type="AlphaFoldDB" id="A0A822CCS2"/>
<organism evidence="1 2">
    <name type="scientific">Rotaria socialis</name>
    <dbReference type="NCBI Taxonomy" id="392032"/>
    <lineage>
        <taxon>Eukaryota</taxon>
        <taxon>Metazoa</taxon>
        <taxon>Spiralia</taxon>
        <taxon>Gnathifera</taxon>
        <taxon>Rotifera</taxon>
        <taxon>Eurotatoria</taxon>
        <taxon>Bdelloidea</taxon>
        <taxon>Philodinida</taxon>
        <taxon>Philodinidae</taxon>
        <taxon>Rotaria</taxon>
    </lineage>
</organism>
<evidence type="ECO:0000313" key="2">
    <source>
        <dbReference type="Proteomes" id="UP000663848"/>
    </source>
</evidence>
<protein>
    <submittedName>
        <fullName evidence="1">Uncharacterized protein</fullName>
    </submittedName>
</protein>
<comment type="caution">
    <text evidence="1">The sequence shown here is derived from an EMBL/GenBank/DDBJ whole genome shotgun (WGS) entry which is preliminary data.</text>
</comment>
<accession>A0A822CCS2</accession>
<feature type="non-terminal residue" evidence="1">
    <location>
        <position position="106"/>
    </location>
</feature>